<sequence>MSQRRWETLDCEEQEEKEQLSEEGFSTWSWRDCNTFIKASEKYCQHEIEGKTSEEVERYAKVFKERYKELNAATVLLIHLKPLLLTSCAQADTWGNSLGAMF</sequence>
<evidence type="ECO:0000313" key="2">
    <source>
        <dbReference type="Proteomes" id="UP000828048"/>
    </source>
</evidence>
<dbReference type="Proteomes" id="UP000828048">
    <property type="component" value="Chromosome 9"/>
</dbReference>
<gene>
    <name evidence="1" type="ORF">Vadar_024868</name>
</gene>
<evidence type="ECO:0000313" key="1">
    <source>
        <dbReference type="EMBL" id="KAH7866781.1"/>
    </source>
</evidence>
<accession>A0ACB7ZMB3</accession>
<name>A0ACB7ZMB3_9ERIC</name>
<reference evidence="1 2" key="1">
    <citation type="journal article" date="2021" name="Hortic Res">
        <title>High-quality reference genome and annotation aids understanding of berry development for evergreen blueberry (Vaccinium darrowii).</title>
        <authorList>
            <person name="Yu J."/>
            <person name="Hulse-Kemp A.M."/>
            <person name="Babiker E."/>
            <person name="Staton M."/>
        </authorList>
    </citation>
    <scope>NUCLEOTIDE SEQUENCE [LARGE SCALE GENOMIC DNA]</scope>
    <source>
        <strain evidence="2">cv. NJ 8807/NJ 8810</strain>
        <tissue evidence="1">Young leaf</tissue>
    </source>
</reference>
<comment type="caution">
    <text evidence="1">The sequence shown here is derived from an EMBL/GenBank/DDBJ whole genome shotgun (WGS) entry which is preliminary data.</text>
</comment>
<keyword evidence="2" id="KW-1185">Reference proteome</keyword>
<dbReference type="EMBL" id="CM037159">
    <property type="protein sequence ID" value="KAH7866781.1"/>
    <property type="molecule type" value="Genomic_DNA"/>
</dbReference>
<proteinExistence type="predicted"/>
<protein>
    <submittedName>
        <fullName evidence="1">Uncharacterized protein</fullName>
    </submittedName>
</protein>
<organism evidence="1 2">
    <name type="scientific">Vaccinium darrowii</name>
    <dbReference type="NCBI Taxonomy" id="229202"/>
    <lineage>
        <taxon>Eukaryota</taxon>
        <taxon>Viridiplantae</taxon>
        <taxon>Streptophyta</taxon>
        <taxon>Embryophyta</taxon>
        <taxon>Tracheophyta</taxon>
        <taxon>Spermatophyta</taxon>
        <taxon>Magnoliopsida</taxon>
        <taxon>eudicotyledons</taxon>
        <taxon>Gunneridae</taxon>
        <taxon>Pentapetalae</taxon>
        <taxon>asterids</taxon>
        <taxon>Ericales</taxon>
        <taxon>Ericaceae</taxon>
        <taxon>Vaccinioideae</taxon>
        <taxon>Vaccinieae</taxon>
        <taxon>Vaccinium</taxon>
    </lineage>
</organism>